<dbReference type="PANTHER" id="PTHR33885:SF3">
    <property type="entry name" value="PHAGE SHOCK PROTEIN C"/>
    <property type="match status" value="1"/>
</dbReference>
<sequence>MTEKRLCKSSTDKVFLGVCGGLGEYFGVSTSMIRILWLIAILCFGTGFLAYFILILLMPSSYE</sequence>
<name>A0ABU8FBM1_9BACI</name>
<dbReference type="Pfam" id="PF04024">
    <property type="entry name" value="PspC"/>
    <property type="match status" value="1"/>
</dbReference>
<feature type="transmembrane region" description="Helical" evidence="6">
    <location>
        <begin position="35"/>
        <end position="58"/>
    </location>
</feature>
<protein>
    <submittedName>
        <fullName evidence="8">PspC domain-containing protein</fullName>
    </submittedName>
</protein>
<evidence type="ECO:0000259" key="7">
    <source>
        <dbReference type="Pfam" id="PF04024"/>
    </source>
</evidence>
<keyword evidence="9" id="KW-1185">Reference proteome</keyword>
<keyword evidence="4 6" id="KW-1133">Transmembrane helix</keyword>
<keyword evidence="5 6" id="KW-0472">Membrane</keyword>
<gene>
    <name evidence="8" type="ORF">WAZ07_01795</name>
</gene>
<keyword evidence="3 6" id="KW-0812">Transmembrane</keyword>
<evidence type="ECO:0000256" key="4">
    <source>
        <dbReference type="ARBA" id="ARBA00022989"/>
    </source>
</evidence>
<keyword evidence="2" id="KW-1003">Cell membrane</keyword>
<proteinExistence type="predicted"/>
<comment type="subcellular location">
    <subcellularLocation>
        <location evidence="1">Cell membrane</location>
        <topology evidence="1">Single-pass membrane protein</topology>
    </subcellularLocation>
</comment>
<dbReference type="InterPro" id="IPR007168">
    <property type="entry name" value="Phageshock_PspC_N"/>
</dbReference>
<dbReference type="Proteomes" id="UP001372526">
    <property type="component" value="Unassembled WGS sequence"/>
</dbReference>
<reference evidence="8 9" key="1">
    <citation type="submission" date="2024-01" db="EMBL/GenBank/DDBJ databases">
        <title>Seven novel Bacillus-like species.</title>
        <authorList>
            <person name="Liu G."/>
        </authorList>
    </citation>
    <scope>NUCLEOTIDE SEQUENCE [LARGE SCALE GENOMIC DNA]</scope>
    <source>
        <strain evidence="8 9">FJAT-51639</strain>
    </source>
</reference>
<dbReference type="PANTHER" id="PTHR33885">
    <property type="entry name" value="PHAGE SHOCK PROTEIN C"/>
    <property type="match status" value="1"/>
</dbReference>
<evidence type="ECO:0000256" key="2">
    <source>
        <dbReference type="ARBA" id="ARBA00022475"/>
    </source>
</evidence>
<dbReference type="RefSeq" id="WP_090919609.1">
    <property type="nucleotide sequence ID" value="NZ_JBAWSX010000001.1"/>
</dbReference>
<feature type="domain" description="Phage shock protein PspC N-terminal" evidence="7">
    <location>
        <begin position="4"/>
        <end position="60"/>
    </location>
</feature>
<dbReference type="EMBL" id="JBAWSX010000001">
    <property type="protein sequence ID" value="MEI4800071.1"/>
    <property type="molecule type" value="Genomic_DNA"/>
</dbReference>
<evidence type="ECO:0000256" key="1">
    <source>
        <dbReference type="ARBA" id="ARBA00004162"/>
    </source>
</evidence>
<evidence type="ECO:0000256" key="3">
    <source>
        <dbReference type="ARBA" id="ARBA00022692"/>
    </source>
</evidence>
<evidence type="ECO:0000256" key="6">
    <source>
        <dbReference type="SAM" id="Phobius"/>
    </source>
</evidence>
<evidence type="ECO:0000313" key="9">
    <source>
        <dbReference type="Proteomes" id="UP001372526"/>
    </source>
</evidence>
<evidence type="ECO:0000313" key="8">
    <source>
        <dbReference type="EMBL" id="MEI4800071.1"/>
    </source>
</evidence>
<organism evidence="8 9">
    <name type="scientific">Bacillus bruguierae</name>
    <dbReference type="NCBI Taxonomy" id="3127667"/>
    <lineage>
        <taxon>Bacteria</taxon>
        <taxon>Bacillati</taxon>
        <taxon>Bacillota</taxon>
        <taxon>Bacilli</taxon>
        <taxon>Bacillales</taxon>
        <taxon>Bacillaceae</taxon>
        <taxon>Bacillus</taxon>
    </lineage>
</organism>
<dbReference type="InterPro" id="IPR052027">
    <property type="entry name" value="PspC"/>
</dbReference>
<comment type="caution">
    <text evidence="8">The sequence shown here is derived from an EMBL/GenBank/DDBJ whole genome shotgun (WGS) entry which is preliminary data.</text>
</comment>
<evidence type="ECO:0000256" key="5">
    <source>
        <dbReference type="ARBA" id="ARBA00023136"/>
    </source>
</evidence>
<accession>A0ABU8FBM1</accession>